<dbReference type="WBParaSite" id="nRc.2.0.1.t14557-RA">
    <property type="protein sequence ID" value="nRc.2.0.1.t14557-RA"/>
    <property type="gene ID" value="nRc.2.0.1.g14557"/>
</dbReference>
<keyword evidence="1" id="KW-1185">Reference proteome</keyword>
<name>A0A915IK54_ROMCU</name>
<evidence type="ECO:0000313" key="2">
    <source>
        <dbReference type="WBParaSite" id="nRc.2.0.1.t14557-RA"/>
    </source>
</evidence>
<evidence type="ECO:0000313" key="1">
    <source>
        <dbReference type="Proteomes" id="UP000887565"/>
    </source>
</evidence>
<reference evidence="2" key="1">
    <citation type="submission" date="2022-11" db="UniProtKB">
        <authorList>
            <consortium name="WormBaseParasite"/>
        </authorList>
    </citation>
    <scope>IDENTIFICATION</scope>
</reference>
<proteinExistence type="predicted"/>
<protein>
    <submittedName>
        <fullName evidence="2">Uncharacterized protein</fullName>
    </submittedName>
</protein>
<dbReference type="AlphaFoldDB" id="A0A915IK54"/>
<organism evidence="1 2">
    <name type="scientific">Romanomermis culicivorax</name>
    <name type="common">Nematode worm</name>
    <dbReference type="NCBI Taxonomy" id="13658"/>
    <lineage>
        <taxon>Eukaryota</taxon>
        <taxon>Metazoa</taxon>
        <taxon>Ecdysozoa</taxon>
        <taxon>Nematoda</taxon>
        <taxon>Enoplea</taxon>
        <taxon>Dorylaimia</taxon>
        <taxon>Mermithida</taxon>
        <taxon>Mermithoidea</taxon>
        <taxon>Mermithidae</taxon>
        <taxon>Romanomermis</taxon>
    </lineage>
</organism>
<sequence length="113" mass="12523">MAKDEKQQYRIEGIKHSITRQQKSWYGPVKAAAGNDSKAGHSLMIEELQQLIMGSYSKIQLFGAKARMEMNKIKGLFSPTREILMISMVTISKGWVGWISNKGGGGSICCNVN</sequence>
<dbReference type="Proteomes" id="UP000887565">
    <property type="component" value="Unplaced"/>
</dbReference>
<accession>A0A915IK54</accession>